<dbReference type="SUPFAM" id="SSF56219">
    <property type="entry name" value="DNase I-like"/>
    <property type="match status" value="1"/>
</dbReference>
<keyword evidence="3" id="KW-1185">Reference proteome</keyword>
<dbReference type="InterPro" id="IPR036691">
    <property type="entry name" value="Endo/exonu/phosph_ase_sf"/>
</dbReference>
<sequence length="266" mass="29238">MTLNVLLGGEDRFEALRTIISAERPDLLVLQECVGWEDGVRLRAVAEVMGVPADGKHTILGRANARSSGRRYNVCVVSRAPILRQRVHTPPTLAHCIVEAELAWPDADEPLLLLATHLVHSDEDSRLTEVGELLALAPPELLATRPCVLAGDLNALDRDDPYPTDLDHRLTAAGMHKYGHPPRFEAMDRLHTAGWIDALRTRPRSHRWVTAQRNRGTAPVDTRTDYILLSPPLAPRLAGAEVIDVGSASDHHALVAELSWGDHPLT</sequence>
<proteinExistence type="predicted"/>
<name>A0A5M3WVE9_9ACTN</name>
<dbReference type="EMBL" id="BLAE01000046">
    <property type="protein sequence ID" value="GES13437.1"/>
    <property type="molecule type" value="Genomic_DNA"/>
</dbReference>
<accession>A0A5M3WVE9</accession>
<dbReference type="Proteomes" id="UP000331127">
    <property type="component" value="Unassembled WGS sequence"/>
</dbReference>
<dbReference type="PANTHER" id="PTHR14859">
    <property type="entry name" value="CALCOFLUOR WHITE HYPERSENSITIVE PROTEIN PRECURSOR"/>
    <property type="match status" value="1"/>
</dbReference>
<evidence type="ECO:0000259" key="1">
    <source>
        <dbReference type="Pfam" id="PF03372"/>
    </source>
</evidence>
<dbReference type="AlphaFoldDB" id="A0A5M3WVE9"/>
<comment type="caution">
    <text evidence="2">The sequence shown here is derived from an EMBL/GenBank/DDBJ whole genome shotgun (WGS) entry which is preliminary data.</text>
</comment>
<dbReference type="GO" id="GO:0003824">
    <property type="term" value="F:catalytic activity"/>
    <property type="evidence" value="ECO:0007669"/>
    <property type="project" value="InterPro"/>
</dbReference>
<organism evidence="2 3">
    <name type="scientific">Acrocarpospora macrocephala</name>
    <dbReference type="NCBI Taxonomy" id="150177"/>
    <lineage>
        <taxon>Bacteria</taxon>
        <taxon>Bacillati</taxon>
        <taxon>Actinomycetota</taxon>
        <taxon>Actinomycetes</taxon>
        <taxon>Streptosporangiales</taxon>
        <taxon>Streptosporangiaceae</taxon>
        <taxon>Acrocarpospora</taxon>
    </lineage>
</organism>
<protein>
    <recommendedName>
        <fullName evidence="1">Endonuclease/exonuclease/phosphatase domain-containing protein</fullName>
    </recommendedName>
</protein>
<dbReference type="PANTHER" id="PTHR14859:SF1">
    <property type="entry name" value="PGAP2-INTERACTING PROTEIN"/>
    <property type="match status" value="1"/>
</dbReference>
<reference evidence="2 3" key="1">
    <citation type="submission" date="2019-10" db="EMBL/GenBank/DDBJ databases">
        <title>Whole genome shotgun sequence of Acrocarpospora macrocephala NBRC 16266.</title>
        <authorList>
            <person name="Ichikawa N."/>
            <person name="Kimura A."/>
            <person name="Kitahashi Y."/>
            <person name="Komaki H."/>
            <person name="Oguchi A."/>
        </authorList>
    </citation>
    <scope>NUCLEOTIDE SEQUENCE [LARGE SCALE GENOMIC DNA]</scope>
    <source>
        <strain evidence="2 3">NBRC 16266</strain>
    </source>
</reference>
<dbReference type="GO" id="GO:0016020">
    <property type="term" value="C:membrane"/>
    <property type="evidence" value="ECO:0007669"/>
    <property type="project" value="GOC"/>
</dbReference>
<evidence type="ECO:0000313" key="3">
    <source>
        <dbReference type="Proteomes" id="UP000331127"/>
    </source>
</evidence>
<dbReference type="InterPro" id="IPR005135">
    <property type="entry name" value="Endo/exonuclease/phosphatase"/>
</dbReference>
<feature type="domain" description="Endonuclease/exonuclease/phosphatase" evidence="1">
    <location>
        <begin position="1"/>
        <end position="251"/>
    </location>
</feature>
<dbReference type="Gene3D" id="3.60.10.10">
    <property type="entry name" value="Endonuclease/exonuclease/phosphatase"/>
    <property type="match status" value="1"/>
</dbReference>
<dbReference type="Pfam" id="PF03372">
    <property type="entry name" value="Exo_endo_phos"/>
    <property type="match status" value="1"/>
</dbReference>
<gene>
    <name evidence="2" type="ORF">Amac_070340</name>
</gene>
<evidence type="ECO:0000313" key="2">
    <source>
        <dbReference type="EMBL" id="GES13437.1"/>
    </source>
</evidence>
<dbReference type="InterPro" id="IPR051916">
    <property type="entry name" value="GPI-anchor_lipid_remodeler"/>
</dbReference>
<dbReference type="GO" id="GO:0006506">
    <property type="term" value="P:GPI anchor biosynthetic process"/>
    <property type="evidence" value="ECO:0007669"/>
    <property type="project" value="TreeGrafter"/>
</dbReference>